<dbReference type="GO" id="GO:0016746">
    <property type="term" value="F:acyltransferase activity"/>
    <property type="evidence" value="ECO:0007669"/>
    <property type="project" value="UniProtKB-KW"/>
</dbReference>
<evidence type="ECO:0000256" key="12">
    <source>
        <dbReference type="ARBA" id="ARBA00023315"/>
    </source>
</evidence>
<evidence type="ECO:0000256" key="1">
    <source>
        <dbReference type="ARBA" id="ARBA00004141"/>
    </source>
</evidence>
<gene>
    <name evidence="13" type="ORF">RchiOBHm_Chr1g0340041</name>
</gene>
<evidence type="ECO:0000256" key="6">
    <source>
        <dbReference type="ARBA" id="ARBA00022692"/>
    </source>
</evidence>
<dbReference type="Gramene" id="PRQ56686">
    <property type="protein sequence ID" value="PRQ56686"/>
    <property type="gene ID" value="RchiOBHm_Chr1g0340041"/>
</dbReference>
<comment type="similarity">
    <text evidence="2">Belongs to the GPC1 family.</text>
</comment>
<keyword evidence="8" id="KW-0443">Lipid metabolism</keyword>
<evidence type="ECO:0000256" key="4">
    <source>
        <dbReference type="ARBA" id="ARBA00022516"/>
    </source>
</evidence>
<evidence type="ECO:0000313" key="14">
    <source>
        <dbReference type="Proteomes" id="UP000238479"/>
    </source>
</evidence>
<dbReference type="Pfam" id="PF10998">
    <property type="entry name" value="DUF2838"/>
    <property type="match status" value="1"/>
</dbReference>
<evidence type="ECO:0000256" key="10">
    <source>
        <dbReference type="ARBA" id="ARBA00023209"/>
    </source>
</evidence>
<evidence type="ECO:0000313" key="13">
    <source>
        <dbReference type="EMBL" id="PRQ56686.1"/>
    </source>
</evidence>
<reference evidence="13 14" key="1">
    <citation type="journal article" date="2018" name="Nat. Genet.">
        <title>The Rosa genome provides new insights in the design of modern roses.</title>
        <authorList>
            <person name="Bendahmane M."/>
        </authorList>
    </citation>
    <scope>NUCLEOTIDE SEQUENCE [LARGE SCALE GENOMIC DNA]</scope>
    <source>
        <strain evidence="14">cv. Old Blush</strain>
    </source>
</reference>
<keyword evidence="10" id="KW-0594">Phospholipid biosynthesis</keyword>
<keyword evidence="4" id="KW-0444">Lipid biosynthesis</keyword>
<comment type="caution">
    <text evidence="13">The sequence shown here is derived from an EMBL/GenBank/DDBJ whole genome shotgun (WGS) entry which is preliminary data.</text>
</comment>
<name>A0A2P6SDC6_ROSCH</name>
<evidence type="ECO:0000256" key="2">
    <source>
        <dbReference type="ARBA" id="ARBA00006675"/>
    </source>
</evidence>
<dbReference type="PANTHER" id="PTHR31201">
    <property type="entry name" value="OS01G0585100 PROTEIN"/>
    <property type="match status" value="1"/>
</dbReference>
<evidence type="ECO:0000256" key="8">
    <source>
        <dbReference type="ARBA" id="ARBA00023098"/>
    </source>
</evidence>
<dbReference type="InterPro" id="IPR021261">
    <property type="entry name" value="GPCAT"/>
</dbReference>
<evidence type="ECO:0000256" key="9">
    <source>
        <dbReference type="ARBA" id="ARBA00023136"/>
    </source>
</evidence>
<keyword evidence="14" id="KW-1185">Reference proteome</keyword>
<sequence length="49" mass="5472">MPLQGPLAWALIVWRCSLVFSSLDKLVSVLIHLLPGELVLSLYTSETNF</sequence>
<keyword evidence="9" id="KW-0472">Membrane</keyword>
<organism evidence="13 14">
    <name type="scientific">Rosa chinensis</name>
    <name type="common">China rose</name>
    <dbReference type="NCBI Taxonomy" id="74649"/>
    <lineage>
        <taxon>Eukaryota</taxon>
        <taxon>Viridiplantae</taxon>
        <taxon>Streptophyta</taxon>
        <taxon>Embryophyta</taxon>
        <taxon>Tracheophyta</taxon>
        <taxon>Spermatophyta</taxon>
        <taxon>Magnoliopsida</taxon>
        <taxon>eudicotyledons</taxon>
        <taxon>Gunneridae</taxon>
        <taxon>Pentapetalae</taxon>
        <taxon>rosids</taxon>
        <taxon>fabids</taxon>
        <taxon>Rosales</taxon>
        <taxon>Rosaceae</taxon>
        <taxon>Rosoideae</taxon>
        <taxon>Rosoideae incertae sedis</taxon>
        <taxon>Rosa</taxon>
    </lineage>
</organism>
<dbReference type="GO" id="GO:0006656">
    <property type="term" value="P:phosphatidylcholine biosynthetic process"/>
    <property type="evidence" value="ECO:0007669"/>
    <property type="project" value="TreeGrafter"/>
</dbReference>
<evidence type="ECO:0000256" key="5">
    <source>
        <dbReference type="ARBA" id="ARBA00022679"/>
    </source>
</evidence>
<dbReference type="PANTHER" id="PTHR31201:SF1">
    <property type="entry name" value="GLYCEROPHOSPHOCHOLINE ACYLTRANSFERASE 1"/>
    <property type="match status" value="1"/>
</dbReference>
<dbReference type="GO" id="GO:0016020">
    <property type="term" value="C:membrane"/>
    <property type="evidence" value="ECO:0007669"/>
    <property type="project" value="UniProtKB-SubCell"/>
</dbReference>
<keyword evidence="7" id="KW-1133">Transmembrane helix</keyword>
<dbReference type="AlphaFoldDB" id="A0A2P6SDC6"/>
<dbReference type="EMBL" id="PDCK01000039">
    <property type="protein sequence ID" value="PRQ56686.1"/>
    <property type="molecule type" value="Genomic_DNA"/>
</dbReference>
<accession>A0A2P6SDC6</accession>
<keyword evidence="12" id="KW-0012">Acyltransferase</keyword>
<evidence type="ECO:0000256" key="7">
    <source>
        <dbReference type="ARBA" id="ARBA00022989"/>
    </source>
</evidence>
<evidence type="ECO:0000256" key="11">
    <source>
        <dbReference type="ARBA" id="ARBA00023264"/>
    </source>
</evidence>
<dbReference type="STRING" id="74649.A0A2P6SDC6"/>
<comment type="subcellular location">
    <subcellularLocation>
        <location evidence="1">Membrane</location>
        <topology evidence="1">Multi-pass membrane protein</topology>
    </subcellularLocation>
</comment>
<keyword evidence="6" id="KW-0812">Transmembrane</keyword>
<dbReference type="Proteomes" id="UP000238479">
    <property type="component" value="Chromosome 1"/>
</dbReference>
<protein>
    <recommendedName>
        <fullName evidence="3">Glycerophosphocholine acyltransferase 1</fullName>
    </recommendedName>
</protein>
<keyword evidence="5" id="KW-0808">Transferase</keyword>
<proteinExistence type="inferred from homology"/>
<keyword evidence="11" id="KW-1208">Phospholipid metabolism</keyword>
<evidence type="ECO:0000256" key="3">
    <source>
        <dbReference type="ARBA" id="ARBA00019082"/>
    </source>
</evidence>